<proteinExistence type="predicted"/>
<sequence length="179" mass="20010">MQLTPEGAAVAGTAAAQSVRCMTHSRQGQVSVDLHLILVWVTSVHDRGPCQDAFMEPKNIVQELWDRMQARDWSGLGELLADDLVVEWPASAERIVGRENYVTINVEYPEGWAINVLRIVEDGEVVVSEVEVPHGTRGIFRVASFWTVRDGHIVDGREYWTCLGSAAPPQWRAAYVQRV</sequence>
<dbReference type="SUPFAM" id="SSF54427">
    <property type="entry name" value="NTF2-like"/>
    <property type="match status" value="1"/>
</dbReference>
<evidence type="ECO:0000313" key="2">
    <source>
        <dbReference type="EMBL" id="GIM87562.1"/>
    </source>
</evidence>
<dbReference type="InterPro" id="IPR037401">
    <property type="entry name" value="SnoaL-like"/>
</dbReference>
<protein>
    <recommendedName>
        <fullName evidence="1">SnoaL-like domain-containing protein</fullName>
    </recommendedName>
</protein>
<dbReference type="InterPro" id="IPR032710">
    <property type="entry name" value="NTF2-like_dom_sf"/>
</dbReference>
<organism evidence="2 3">
    <name type="scientific">Salinispora arenicola</name>
    <dbReference type="NCBI Taxonomy" id="168697"/>
    <lineage>
        <taxon>Bacteria</taxon>
        <taxon>Bacillati</taxon>
        <taxon>Actinomycetota</taxon>
        <taxon>Actinomycetes</taxon>
        <taxon>Micromonosporales</taxon>
        <taxon>Micromonosporaceae</taxon>
        <taxon>Salinispora</taxon>
    </lineage>
</organism>
<dbReference type="Pfam" id="PF12680">
    <property type="entry name" value="SnoaL_2"/>
    <property type="match status" value="1"/>
</dbReference>
<feature type="domain" description="SnoaL-like" evidence="1">
    <location>
        <begin position="61"/>
        <end position="155"/>
    </location>
</feature>
<accession>A0ABQ4JXW4</accession>
<keyword evidence="3" id="KW-1185">Reference proteome</keyword>
<evidence type="ECO:0000313" key="3">
    <source>
        <dbReference type="Proteomes" id="UP000677457"/>
    </source>
</evidence>
<dbReference type="Proteomes" id="UP000677457">
    <property type="component" value="Unassembled WGS sequence"/>
</dbReference>
<dbReference type="EMBL" id="BOQM01000044">
    <property type="protein sequence ID" value="GIM87562.1"/>
    <property type="molecule type" value="Genomic_DNA"/>
</dbReference>
<gene>
    <name evidence="2" type="ORF">Sar04_42980</name>
</gene>
<comment type="caution">
    <text evidence="2">The sequence shown here is derived from an EMBL/GenBank/DDBJ whole genome shotgun (WGS) entry which is preliminary data.</text>
</comment>
<reference evidence="2 3" key="1">
    <citation type="submission" date="2021-03" db="EMBL/GenBank/DDBJ databases">
        <title>Whole genome shotgun sequence of Salinispora arenicola NBRC 105043.</title>
        <authorList>
            <person name="Komaki H."/>
            <person name="Tamura T."/>
        </authorList>
    </citation>
    <scope>NUCLEOTIDE SEQUENCE [LARGE SCALE GENOMIC DNA]</scope>
    <source>
        <strain evidence="2 3">NBRC 105043</strain>
    </source>
</reference>
<name>A0ABQ4JXW4_SALAC</name>
<dbReference type="Gene3D" id="3.10.450.50">
    <property type="match status" value="1"/>
</dbReference>
<evidence type="ECO:0000259" key="1">
    <source>
        <dbReference type="Pfam" id="PF12680"/>
    </source>
</evidence>